<feature type="region of interest" description="Disordered" evidence="1">
    <location>
        <begin position="1"/>
        <end position="112"/>
    </location>
</feature>
<feature type="compositionally biased region" description="Pro residues" evidence="1">
    <location>
        <begin position="210"/>
        <end position="222"/>
    </location>
</feature>
<proteinExistence type="predicted"/>
<feature type="region of interest" description="Disordered" evidence="1">
    <location>
        <begin position="146"/>
        <end position="289"/>
    </location>
</feature>
<dbReference type="PANTHER" id="PTHR42084">
    <property type="entry name" value="YALI0E26631P"/>
    <property type="match status" value="1"/>
</dbReference>
<feature type="compositionally biased region" description="Low complexity" evidence="1">
    <location>
        <begin position="146"/>
        <end position="158"/>
    </location>
</feature>
<evidence type="ECO:0000313" key="2">
    <source>
        <dbReference type="EMBL" id="KAJ5709325.1"/>
    </source>
</evidence>
<feature type="compositionally biased region" description="Low complexity" evidence="1">
    <location>
        <begin position="45"/>
        <end position="55"/>
    </location>
</feature>
<feature type="compositionally biased region" description="Acidic residues" evidence="1">
    <location>
        <begin position="238"/>
        <end position="248"/>
    </location>
</feature>
<sequence>MSADLLAAFGQDSQPPKSSAGNRQAAQSQTNPLIPNPTSSDDDFFSSLSNPSLPTGSILKPPSPAPRQRQPEPPGFEFFNLPRHDNSDVLFDAETDKPTNDTEDDWGDFEGPEATVATFQPQRAPTIPQTKAPAIQHQAAQIDLLDSLSLNDSPQNSSITTKNTQNFSIDSRVAAPANPPESTWDDDSFGDWGEFTDTPSTNPPTTQRQPPKPKPKATPAPRKPVTKITLKSTPQNPDWDDEFEDWGDFNDGPTAAPKQTPISKPTPARDQQSFTSSTSSSPTVRPTNIPPPSVLLSLLVEILSNLQKVALQSRTSDQNTREETATRIQTTLSTAARIIAGRSLRWKRDSILSQSMRIGPAGKSGGMKLSTVNKHEDVKESQDAVEVLSLWRERVALFNSVVQGVGQKPVPVVGDPAALKVVIAKVEDGAIKASHACALCALRRDERVLRIDEVVNDSFGEWWTEHWGHTGCRLFWERYKELLLQR</sequence>
<accession>A0AAD6MRQ3</accession>
<evidence type="ECO:0000313" key="3">
    <source>
        <dbReference type="Proteomes" id="UP001215712"/>
    </source>
</evidence>
<keyword evidence="3" id="KW-1185">Reference proteome</keyword>
<comment type="caution">
    <text evidence="2">The sequence shown here is derived from an EMBL/GenBank/DDBJ whole genome shotgun (WGS) entry which is preliminary data.</text>
</comment>
<dbReference type="EMBL" id="JAQJAN010000019">
    <property type="protein sequence ID" value="KAJ5709325.1"/>
    <property type="molecule type" value="Genomic_DNA"/>
</dbReference>
<reference evidence="2" key="1">
    <citation type="journal article" date="2023" name="IMA Fungus">
        <title>Comparative genomic study of the Penicillium genus elucidates a diverse pangenome and 15 lateral gene transfer events.</title>
        <authorList>
            <person name="Petersen C."/>
            <person name="Sorensen T."/>
            <person name="Nielsen M.R."/>
            <person name="Sondergaard T.E."/>
            <person name="Sorensen J.L."/>
            <person name="Fitzpatrick D.A."/>
            <person name="Frisvad J.C."/>
            <person name="Nielsen K.L."/>
        </authorList>
    </citation>
    <scope>NUCLEOTIDE SEQUENCE</scope>
    <source>
        <strain evidence="2">IBT 17514</strain>
    </source>
</reference>
<evidence type="ECO:0000256" key="1">
    <source>
        <dbReference type="SAM" id="MobiDB-lite"/>
    </source>
</evidence>
<feature type="compositionally biased region" description="Low complexity" evidence="1">
    <location>
        <begin position="273"/>
        <end position="283"/>
    </location>
</feature>
<dbReference type="PANTHER" id="PTHR42084:SF1">
    <property type="entry name" value="SERINE_THREONINE-PROTEIN KINASE PPK6"/>
    <property type="match status" value="1"/>
</dbReference>
<gene>
    <name evidence="2" type="ORF">N7493_010659</name>
</gene>
<feature type="compositionally biased region" description="Acidic residues" evidence="1">
    <location>
        <begin position="101"/>
        <end position="111"/>
    </location>
</feature>
<dbReference type="Proteomes" id="UP001215712">
    <property type="component" value="Unassembled WGS sequence"/>
</dbReference>
<feature type="compositionally biased region" description="Low complexity" evidence="1">
    <location>
        <begin position="198"/>
        <end position="209"/>
    </location>
</feature>
<feature type="compositionally biased region" description="Polar residues" evidence="1">
    <location>
        <begin position="159"/>
        <end position="169"/>
    </location>
</feature>
<evidence type="ECO:0008006" key="4">
    <source>
        <dbReference type="Google" id="ProtNLM"/>
    </source>
</evidence>
<dbReference type="AlphaFoldDB" id="A0AAD6MRQ3"/>
<protein>
    <recommendedName>
        <fullName evidence="4">Serine/threonine-protein kinase ppk6</fullName>
    </recommendedName>
</protein>
<name>A0AAD6MRQ3_9EURO</name>
<feature type="compositionally biased region" description="Polar residues" evidence="1">
    <location>
        <begin position="11"/>
        <end position="33"/>
    </location>
</feature>
<reference evidence="2" key="2">
    <citation type="submission" date="2023-01" db="EMBL/GenBank/DDBJ databases">
        <authorList>
            <person name="Petersen C."/>
        </authorList>
    </citation>
    <scope>NUCLEOTIDE SEQUENCE</scope>
    <source>
        <strain evidence="2">IBT 17514</strain>
    </source>
</reference>
<organism evidence="2 3">
    <name type="scientific">Penicillium malachiteum</name>
    <dbReference type="NCBI Taxonomy" id="1324776"/>
    <lineage>
        <taxon>Eukaryota</taxon>
        <taxon>Fungi</taxon>
        <taxon>Dikarya</taxon>
        <taxon>Ascomycota</taxon>
        <taxon>Pezizomycotina</taxon>
        <taxon>Eurotiomycetes</taxon>
        <taxon>Eurotiomycetidae</taxon>
        <taxon>Eurotiales</taxon>
        <taxon>Aspergillaceae</taxon>
        <taxon>Penicillium</taxon>
    </lineage>
</organism>